<feature type="domain" description="Polysaccharide biosynthesis protein CapD-like" evidence="4">
    <location>
        <begin position="293"/>
        <end position="594"/>
    </location>
</feature>
<dbReference type="Gene3D" id="3.40.50.720">
    <property type="entry name" value="NAD(P)-binding Rossmann-like Domain"/>
    <property type="match status" value="2"/>
</dbReference>
<dbReference type="InterPro" id="IPR036291">
    <property type="entry name" value="NAD(P)-bd_dom_sf"/>
</dbReference>
<accession>A0ABY5RRP6</accession>
<evidence type="ECO:0000256" key="1">
    <source>
        <dbReference type="ARBA" id="ARBA00007430"/>
    </source>
</evidence>
<evidence type="ECO:0000259" key="4">
    <source>
        <dbReference type="Pfam" id="PF02719"/>
    </source>
</evidence>
<dbReference type="CDD" id="cd05237">
    <property type="entry name" value="UDP_invert_4-6DH_SDR_e"/>
    <property type="match status" value="1"/>
</dbReference>
<evidence type="ECO:0000256" key="3">
    <source>
        <dbReference type="SAM" id="Phobius"/>
    </source>
</evidence>
<evidence type="ECO:0000313" key="6">
    <source>
        <dbReference type="Proteomes" id="UP001017257"/>
    </source>
</evidence>
<dbReference type="EMBL" id="CP102845">
    <property type="protein sequence ID" value="UVF19688.1"/>
    <property type="molecule type" value="Genomic_DNA"/>
</dbReference>
<feature type="transmembrane region" description="Helical" evidence="3">
    <location>
        <begin position="113"/>
        <end position="131"/>
    </location>
</feature>
<feature type="transmembrane region" description="Helical" evidence="3">
    <location>
        <begin position="12"/>
        <end position="31"/>
    </location>
</feature>
<keyword evidence="6" id="KW-1185">Reference proteome</keyword>
<dbReference type="Proteomes" id="UP001017257">
    <property type="component" value="Chromosome"/>
</dbReference>
<feature type="region of interest" description="Disordered" evidence="2">
    <location>
        <begin position="632"/>
        <end position="654"/>
    </location>
</feature>
<keyword evidence="3" id="KW-0812">Transmembrane</keyword>
<organism evidence="5 6">
    <name type="scientific">Microvirga terrae</name>
    <dbReference type="NCBI Taxonomy" id="2740529"/>
    <lineage>
        <taxon>Bacteria</taxon>
        <taxon>Pseudomonadati</taxon>
        <taxon>Pseudomonadota</taxon>
        <taxon>Alphaproteobacteria</taxon>
        <taxon>Hyphomicrobiales</taxon>
        <taxon>Methylobacteriaceae</taxon>
        <taxon>Microvirga</taxon>
    </lineage>
</organism>
<sequence length="654" mass="72166">MNRQGLKKAIIIVHDLVMTGIAVLATFYVRFEGSLLSDRLVHLPLFLPPFIAFAGVVYGFSQLYRSKWRFASLPDLFNIFRAATILAVTLLMVDYILVSPQLRGTFFFGKVTIALYWLIQMFLLGGPRLAFRYLKYARSRHTIERDASTPTLLLGRGSDAEVVLRAIEAGTVKKTQPKGILSWRRDDLGQSMRGVPVLGTFADLDQVIQDFQERGTPIRRLLATPSALTPEANPDMLLARARRLGLPLVRVTSLGEGMRDAELAPLEIEDLLLRPTVQIDRNRLEHFIRGKRVLVTGGGGSIGSEICTRVVAFGASDLLVLESSEPSLHHILENPTLLSSDTRVDGVIADVRDRSRVREVMNAFSPEVVFHAAALKHVPYLEKNWTEGIKTNVFGSVNVADAAVEAGADTIVMISTDKAIDPVSMLGATKRFAEMYGQALDAEFMGRNGATRIIAVRFGNVLGSVGSVVPKFKAQIARGGPITVTHPDMVRYFMTTREAADLVLTSASHAEESRALTERTNGDERASVYVLKMGQPVRIYDLAERMIRLAGYEPGEDIEIAVTGTRPGERLHEILFAREEPRTEIGIDGVMAAKPIFADRDRVDQWLQILSRALASGDRALAEHVFEEAIPEFKRRKPAPPPAVPAPQARLASN</sequence>
<dbReference type="Pfam" id="PF02719">
    <property type="entry name" value="Polysacc_synt_2"/>
    <property type="match status" value="1"/>
</dbReference>
<reference evidence="5" key="1">
    <citation type="submission" date="2022-08" db="EMBL/GenBank/DDBJ databases">
        <title>Microvirga terrae sp. nov., isolated from soil.</title>
        <authorList>
            <person name="Kim K.H."/>
            <person name="Seo Y.L."/>
            <person name="Kim J.M."/>
            <person name="Lee J.K."/>
            <person name="Han D.M."/>
            <person name="Jeon C.O."/>
        </authorList>
    </citation>
    <scope>NUCLEOTIDE SEQUENCE</scope>
    <source>
        <strain evidence="5">R24</strain>
    </source>
</reference>
<dbReference type="InterPro" id="IPR003869">
    <property type="entry name" value="Polysac_CapD-like"/>
</dbReference>
<dbReference type="PANTHER" id="PTHR43318:SF1">
    <property type="entry name" value="POLYSACCHARIDE BIOSYNTHESIS PROTEIN EPSC-RELATED"/>
    <property type="match status" value="1"/>
</dbReference>
<keyword evidence="3" id="KW-0472">Membrane</keyword>
<keyword evidence="3" id="KW-1133">Transmembrane helix</keyword>
<comment type="similarity">
    <text evidence="1">Belongs to the polysaccharide synthase family.</text>
</comment>
<name>A0ABY5RRP6_9HYPH</name>
<proteinExistence type="inferred from homology"/>
<evidence type="ECO:0000256" key="2">
    <source>
        <dbReference type="SAM" id="MobiDB-lite"/>
    </source>
</evidence>
<protein>
    <submittedName>
        <fullName evidence="5">Polysaccharide biosynthesis protein</fullName>
    </submittedName>
</protein>
<dbReference type="PANTHER" id="PTHR43318">
    <property type="entry name" value="UDP-N-ACETYLGLUCOSAMINE 4,6-DEHYDRATASE"/>
    <property type="match status" value="1"/>
</dbReference>
<evidence type="ECO:0000313" key="5">
    <source>
        <dbReference type="EMBL" id="UVF19688.1"/>
    </source>
</evidence>
<feature type="transmembrane region" description="Helical" evidence="3">
    <location>
        <begin position="43"/>
        <end position="64"/>
    </location>
</feature>
<dbReference type="SUPFAM" id="SSF51735">
    <property type="entry name" value="NAD(P)-binding Rossmann-fold domains"/>
    <property type="match status" value="1"/>
</dbReference>
<gene>
    <name evidence="5" type="ORF">HPT29_000560</name>
</gene>
<dbReference type="InterPro" id="IPR051203">
    <property type="entry name" value="Polysaccharide_Synthase-Rel"/>
</dbReference>
<feature type="transmembrane region" description="Helical" evidence="3">
    <location>
        <begin position="76"/>
        <end position="98"/>
    </location>
</feature>
<dbReference type="RefSeq" id="WP_173947055.1">
    <property type="nucleotide sequence ID" value="NZ_CP102845.1"/>
</dbReference>